<keyword evidence="2 5" id="KW-0560">Oxidoreductase</keyword>
<dbReference type="InterPro" id="IPR001128">
    <property type="entry name" value="Cyt_P450"/>
</dbReference>
<dbReference type="PRINTS" id="PR00385">
    <property type="entry name" value="P450"/>
</dbReference>
<dbReference type="Proteomes" id="UP001234581">
    <property type="component" value="Unassembled WGS sequence"/>
</dbReference>
<comment type="caution">
    <text evidence="7">The sequence shown here is derived from an EMBL/GenBank/DDBJ whole genome shotgun (WGS) entry which is preliminary data.</text>
</comment>
<sequence>MSILTTSSSNVWTAVDRNRQQVAVAVGATTAVFVAAYALRSLIGSSKRAGPVLKEIPTPKQSYPYVGHLLSLGSMPGHKLTEWQKELGPIIQIKMGVQRWIIVDDPQIAHEIFVSNGAIGSGRPFGSYIYQVYAMGGKGIVFANPTKSWRNTRKAALTVLAPKMVDSFNDMIEYEADTLLERLVSASKEDGGINPFKTLQLASLNVILSTCFARRADSVDDPLFRDIVHYVDEHVGFAGLENDLPSFLPIFHWLEKFGSQARNKKQKSDRLLETRNRLFRYLVQQARKTDQNCFVKTLDNIKAEHELDDDDIMVIMSDLVIAGTDTTSVTLAWLFVILVNHPHVQTQIQQEIDTFKAQHEGRLPSFSEYTQMPYIMSVMKEGLRFRPPTSFGMAHVMEQDLVCRDYLIPKGTPVICNMHGIHLNPNVYSEPEKFIPERFMQNKSTMAALSNGKLEHRDQYNFGWGRRLCPGTYLSEVEMFAVLVRIFDKYNIEAGLDSNGKPQCPDMDKYVNAGIVVVPAPYKIRFTPRKQQ</sequence>
<dbReference type="PRINTS" id="PR00463">
    <property type="entry name" value="EP450I"/>
</dbReference>
<evidence type="ECO:0000313" key="7">
    <source>
        <dbReference type="EMBL" id="KAJ8654986.1"/>
    </source>
</evidence>
<dbReference type="AlphaFoldDB" id="A0AAD7UZJ0"/>
<dbReference type="GO" id="GO:0005506">
    <property type="term" value="F:iron ion binding"/>
    <property type="evidence" value="ECO:0007669"/>
    <property type="project" value="InterPro"/>
</dbReference>
<dbReference type="EMBL" id="JARTCD010000054">
    <property type="protein sequence ID" value="KAJ8654986.1"/>
    <property type="molecule type" value="Genomic_DNA"/>
</dbReference>
<dbReference type="GO" id="GO:0016705">
    <property type="term" value="F:oxidoreductase activity, acting on paired donors, with incorporation or reduction of molecular oxygen"/>
    <property type="evidence" value="ECO:0007669"/>
    <property type="project" value="InterPro"/>
</dbReference>
<evidence type="ECO:0000256" key="2">
    <source>
        <dbReference type="ARBA" id="ARBA00023002"/>
    </source>
</evidence>
<evidence type="ECO:0000256" key="1">
    <source>
        <dbReference type="ARBA" id="ARBA00022723"/>
    </source>
</evidence>
<feature type="transmembrane region" description="Helical" evidence="6">
    <location>
        <begin position="20"/>
        <end position="39"/>
    </location>
</feature>
<dbReference type="PANTHER" id="PTHR46300">
    <property type="entry name" value="P450, PUTATIVE (EUROFUNG)-RELATED-RELATED"/>
    <property type="match status" value="1"/>
</dbReference>
<feature type="binding site" description="axial binding residue" evidence="4">
    <location>
        <position position="469"/>
    </location>
    <ligand>
        <name>heme</name>
        <dbReference type="ChEBI" id="CHEBI:30413"/>
    </ligand>
    <ligandPart>
        <name>Fe</name>
        <dbReference type="ChEBI" id="CHEBI:18248"/>
    </ligandPart>
</feature>
<dbReference type="Gene3D" id="1.10.630.10">
    <property type="entry name" value="Cytochrome P450"/>
    <property type="match status" value="1"/>
</dbReference>
<evidence type="ECO:0000313" key="8">
    <source>
        <dbReference type="Proteomes" id="UP001234581"/>
    </source>
</evidence>
<evidence type="ECO:0000256" key="5">
    <source>
        <dbReference type="RuleBase" id="RU000461"/>
    </source>
</evidence>
<keyword evidence="3 4" id="KW-0408">Iron</keyword>
<keyword evidence="1 4" id="KW-0479">Metal-binding</keyword>
<evidence type="ECO:0008006" key="9">
    <source>
        <dbReference type="Google" id="ProtNLM"/>
    </source>
</evidence>
<dbReference type="GeneID" id="83216788"/>
<name>A0AAD7UZJ0_9FUNG</name>
<reference evidence="7 8" key="1">
    <citation type="submission" date="2023-03" db="EMBL/GenBank/DDBJ databases">
        <title>Genome sequence of Lichtheimia ornata CBS 291.66.</title>
        <authorList>
            <person name="Mohabir J.T."/>
            <person name="Shea T.P."/>
            <person name="Kurbessoian T."/>
            <person name="Berby B."/>
            <person name="Fontaine J."/>
            <person name="Livny J."/>
            <person name="Gnirke A."/>
            <person name="Stajich J.E."/>
            <person name="Cuomo C.A."/>
        </authorList>
    </citation>
    <scope>NUCLEOTIDE SEQUENCE [LARGE SCALE GENOMIC DNA]</scope>
    <source>
        <strain evidence="7">CBS 291.66</strain>
    </source>
</reference>
<dbReference type="InterPro" id="IPR017972">
    <property type="entry name" value="Cyt_P450_CS"/>
</dbReference>
<gene>
    <name evidence="7" type="ORF">O0I10_009382</name>
</gene>
<dbReference type="PROSITE" id="PS00086">
    <property type="entry name" value="CYTOCHROME_P450"/>
    <property type="match status" value="1"/>
</dbReference>
<comment type="similarity">
    <text evidence="5">Belongs to the cytochrome P450 family.</text>
</comment>
<keyword evidence="6" id="KW-1133">Transmembrane helix</keyword>
<keyword evidence="8" id="KW-1185">Reference proteome</keyword>
<dbReference type="SUPFAM" id="SSF48264">
    <property type="entry name" value="Cytochrome P450"/>
    <property type="match status" value="1"/>
</dbReference>
<dbReference type="Pfam" id="PF00067">
    <property type="entry name" value="p450"/>
    <property type="match status" value="1"/>
</dbReference>
<keyword evidence="6" id="KW-0472">Membrane</keyword>
<keyword evidence="6" id="KW-0812">Transmembrane</keyword>
<evidence type="ECO:0000256" key="3">
    <source>
        <dbReference type="ARBA" id="ARBA00023004"/>
    </source>
</evidence>
<dbReference type="InterPro" id="IPR002401">
    <property type="entry name" value="Cyt_P450_E_grp-I"/>
</dbReference>
<evidence type="ECO:0000256" key="6">
    <source>
        <dbReference type="SAM" id="Phobius"/>
    </source>
</evidence>
<proteinExistence type="inferred from homology"/>
<protein>
    <recommendedName>
        <fullName evidence="9">Cytochrome p450</fullName>
    </recommendedName>
</protein>
<dbReference type="GO" id="GO:0004497">
    <property type="term" value="F:monooxygenase activity"/>
    <property type="evidence" value="ECO:0007669"/>
    <property type="project" value="UniProtKB-KW"/>
</dbReference>
<dbReference type="PANTHER" id="PTHR46300:SF11">
    <property type="entry name" value="OXIDOREDUCTASE, PUTATIVE-RELATED"/>
    <property type="match status" value="1"/>
</dbReference>
<dbReference type="InterPro" id="IPR036396">
    <property type="entry name" value="Cyt_P450_sf"/>
</dbReference>
<comment type="cofactor">
    <cofactor evidence="4">
        <name>heme</name>
        <dbReference type="ChEBI" id="CHEBI:30413"/>
    </cofactor>
</comment>
<keyword evidence="4 5" id="KW-0349">Heme</keyword>
<accession>A0AAD7UZJ0</accession>
<keyword evidence="5" id="KW-0503">Monooxygenase</keyword>
<organism evidence="7 8">
    <name type="scientific">Lichtheimia ornata</name>
    <dbReference type="NCBI Taxonomy" id="688661"/>
    <lineage>
        <taxon>Eukaryota</taxon>
        <taxon>Fungi</taxon>
        <taxon>Fungi incertae sedis</taxon>
        <taxon>Mucoromycota</taxon>
        <taxon>Mucoromycotina</taxon>
        <taxon>Mucoromycetes</taxon>
        <taxon>Mucorales</taxon>
        <taxon>Lichtheimiaceae</taxon>
        <taxon>Lichtheimia</taxon>
    </lineage>
</organism>
<dbReference type="InterPro" id="IPR050364">
    <property type="entry name" value="Cytochrome_P450_fung"/>
</dbReference>
<dbReference type="GO" id="GO:0020037">
    <property type="term" value="F:heme binding"/>
    <property type="evidence" value="ECO:0007669"/>
    <property type="project" value="InterPro"/>
</dbReference>
<dbReference type="RefSeq" id="XP_058339899.1">
    <property type="nucleotide sequence ID" value="XM_058489374.1"/>
</dbReference>
<evidence type="ECO:0000256" key="4">
    <source>
        <dbReference type="PIRSR" id="PIRSR602401-1"/>
    </source>
</evidence>